<gene>
    <name evidence="4" type="ORF">C8E99_0859</name>
</gene>
<evidence type="ECO:0000259" key="3">
    <source>
        <dbReference type="Pfam" id="PF01458"/>
    </source>
</evidence>
<feature type="compositionally biased region" description="Polar residues" evidence="2">
    <location>
        <begin position="1"/>
        <end position="11"/>
    </location>
</feature>
<evidence type="ECO:0000256" key="1">
    <source>
        <dbReference type="ARBA" id="ARBA00043967"/>
    </source>
</evidence>
<dbReference type="Pfam" id="PF01458">
    <property type="entry name" value="SUFBD_core"/>
    <property type="match status" value="1"/>
</dbReference>
<dbReference type="InterPro" id="IPR055346">
    <property type="entry name" value="Fe-S_cluster_assembly_SufBD"/>
</dbReference>
<feature type="domain" description="SUF system FeS cluster assembly SufBD core" evidence="3">
    <location>
        <begin position="184"/>
        <end position="408"/>
    </location>
</feature>
<dbReference type="PANTHER" id="PTHR43575:SF1">
    <property type="entry name" value="PROTEIN ABCI7, CHLOROPLASTIC"/>
    <property type="match status" value="1"/>
</dbReference>
<evidence type="ECO:0000256" key="2">
    <source>
        <dbReference type="SAM" id="MobiDB-lite"/>
    </source>
</evidence>
<name>A0A3D9L9L7_9MICC</name>
<dbReference type="InterPro" id="IPR011542">
    <property type="entry name" value="SUF_FeS_clus_asmbl_SufD"/>
</dbReference>
<dbReference type="InterPro" id="IPR000825">
    <property type="entry name" value="SUF_FeS_clus_asmbl_SufBD_core"/>
</dbReference>
<keyword evidence="5" id="KW-1185">Reference proteome</keyword>
<dbReference type="AlphaFoldDB" id="A0A3D9L9L7"/>
<feature type="region of interest" description="Disordered" evidence="2">
    <location>
        <begin position="1"/>
        <end position="70"/>
    </location>
</feature>
<dbReference type="EMBL" id="QREH01000001">
    <property type="protein sequence ID" value="REE03059.1"/>
    <property type="molecule type" value="Genomic_DNA"/>
</dbReference>
<comment type="similarity">
    <text evidence="1">Belongs to the iron-sulfur cluster assembly SufBD family.</text>
</comment>
<dbReference type="SUPFAM" id="SSF101960">
    <property type="entry name" value="Stabilizer of iron transporter SufD"/>
    <property type="match status" value="1"/>
</dbReference>
<organism evidence="4 5">
    <name type="scientific">Citricoccus muralis</name>
    <dbReference type="NCBI Taxonomy" id="169134"/>
    <lineage>
        <taxon>Bacteria</taxon>
        <taxon>Bacillati</taxon>
        <taxon>Actinomycetota</taxon>
        <taxon>Actinomycetes</taxon>
        <taxon>Micrococcales</taxon>
        <taxon>Micrococcaceae</taxon>
        <taxon>Citricoccus</taxon>
    </lineage>
</organism>
<proteinExistence type="inferred from homology"/>
<evidence type="ECO:0000313" key="5">
    <source>
        <dbReference type="Proteomes" id="UP000256727"/>
    </source>
</evidence>
<dbReference type="Proteomes" id="UP000256727">
    <property type="component" value="Unassembled WGS sequence"/>
</dbReference>
<protein>
    <submittedName>
        <fullName evidence="4">Fe-S cluster assembly protein SufD</fullName>
    </submittedName>
</protein>
<comment type="caution">
    <text evidence="4">The sequence shown here is derived from an EMBL/GenBank/DDBJ whole genome shotgun (WGS) entry which is preliminary data.</text>
</comment>
<dbReference type="PANTHER" id="PTHR43575">
    <property type="entry name" value="PROTEIN ABCI7, CHLOROPLASTIC"/>
    <property type="match status" value="1"/>
</dbReference>
<evidence type="ECO:0000313" key="4">
    <source>
        <dbReference type="EMBL" id="REE03059.1"/>
    </source>
</evidence>
<dbReference type="InterPro" id="IPR037284">
    <property type="entry name" value="SUF_FeS_clus_asmbl_SufBD_sf"/>
</dbReference>
<dbReference type="NCBIfam" id="TIGR01981">
    <property type="entry name" value="sufD"/>
    <property type="match status" value="1"/>
</dbReference>
<sequence length="438" mass="46447">MSQTVNTTDNASPEEIDADGAGVPVIPGMGEEGEKLSTTVAAASDAGHATHSVPSGSQKRPVKPGSSRADRLSSFRLADFPALTGREEDWRFTPLNRLAGLHLPDGDDARLTGAAPAVSVTELDGVTVETVGRDDARLGTVLTPDDRVAAAAWASFEQATVVTIGADVEATAPVRIDITGTGTAPAAQHLLVVAAPNSRADVVLQHRGSAVVAQNIEFDVQEGADLNVTSLQSWDDGAVHVSAQQARIGKDASFKHVAVSYGGSLVRLTPTSRFAGQGGETEMFGLYFADAGQHLEQRLFVDHAVANCKSNVLYKGALQGQDAHTVWVGDVLIRKEAEGTDSYEKNQNLVLSEGTRVDSVPNLEIETGLIDGAGHASSTAQFDDEQLFYLMARGIEEKDARELIVRGFLHEIIQKIGIADVEETLIDQMDSELQVASF</sequence>
<reference evidence="4 5" key="1">
    <citation type="submission" date="2018-07" db="EMBL/GenBank/DDBJ databases">
        <title>Sequencing the genomes of 1000 actinobacteria strains.</title>
        <authorList>
            <person name="Klenk H.-P."/>
        </authorList>
    </citation>
    <scope>NUCLEOTIDE SEQUENCE [LARGE SCALE GENOMIC DNA]</scope>
    <source>
        <strain evidence="4 5">DSM 14442</strain>
    </source>
</reference>
<accession>A0A3D9L9L7</accession>
<dbReference type="GO" id="GO:0016226">
    <property type="term" value="P:iron-sulfur cluster assembly"/>
    <property type="evidence" value="ECO:0007669"/>
    <property type="project" value="InterPro"/>
</dbReference>